<feature type="domain" description="DUF4132" evidence="1">
    <location>
        <begin position="30"/>
        <end position="89"/>
    </location>
</feature>
<dbReference type="Pfam" id="PF13569">
    <property type="entry name" value="DUF4132"/>
    <property type="match status" value="1"/>
</dbReference>
<name>A0ABW1A095_9ACTN</name>
<evidence type="ECO:0000313" key="2">
    <source>
        <dbReference type="EMBL" id="MFC5748372.1"/>
    </source>
</evidence>
<dbReference type="Proteomes" id="UP001596074">
    <property type="component" value="Unassembled WGS sequence"/>
</dbReference>
<reference evidence="3" key="1">
    <citation type="journal article" date="2019" name="Int. J. Syst. Evol. Microbiol.">
        <title>The Global Catalogue of Microorganisms (GCM) 10K type strain sequencing project: providing services to taxonomists for standard genome sequencing and annotation.</title>
        <authorList>
            <consortium name="The Broad Institute Genomics Platform"/>
            <consortium name="The Broad Institute Genome Sequencing Center for Infectious Disease"/>
            <person name="Wu L."/>
            <person name="Ma J."/>
        </authorList>
    </citation>
    <scope>NUCLEOTIDE SEQUENCE [LARGE SCALE GENOMIC DNA]</scope>
    <source>
        <strain evidence="3">KCTC 42087</strain>
    </source>
</reference>
<sequence length="135" mass="15266">MIVRHPLLWHIARRLVWTTEDARTFRIAEDHTLGAWRQVFADYEIAQPFPQLDRPTSTLTEDESAGTELKRFHGITVPVGRVLGMERRGTAEDNGFQTWISREIAGGRAVVADLDPVTASEILTDLTPLTFRTPL</sequence>
<evidence type="ECO:0000259" key="1">
    <source>
        <dbReference type="Pfam" id="PF13569"/>
    </source>
</evidence>
<proteinExistence type="predicted"/>
<organism evidence="2 3">
    <name type="scientific">Actinomadura rugatobispora</name>
    <dbReference type="NCBI Taxonomy" id="1994"/>
    <lineage>
        <taxon>Bacteria</taxon>
        <taxon>Bacillati</taxon>
        <taxon>Actinomycetota</taxon>
        <taxon>Actinomycetes</taxon>
        <taxon>Streptosporangiales</taxon>
        <taxon>Thermomonosporaceae</taxon>
        <taxon>Actinomadura</taxon>
    </lineage>
</organism>
<dbReference type="InterPro" id="IPR025406">
    <property type="entry name" value="DUF4132"/>
</dbReference>
<dbReference type="EMBL" id="JBHSON010000031">
    <property type="protein sequence ID" value="MFC5748372.1"/>
    <property type="molecule type" value="Genomic_DNA"/>
</dbReference>
<protein>
    <submittedName>
        <fullName evidence="2">DUF4132 domain-containing protein</fullName>
    </submittedName>
</protein>
<dbReference type="RefSeq" id="WP_378284093.1">
    <property type="nucleotide sequence ID" value="NZ_JBHSON010000031.1"/>
</dbReference>
<gene>
    <name evidence="2" type="ORF">ACFPZN_22350</name>
</gene>
<comment type="caution">
    <text evidence="2">The sequence shown here is derived from an EMBL/GenBank/DDBJ whole genome shotgun (WGS) entry which is preliminary data.</text>
</comment>
<evidence type="ECO:0000313" key="3">
    <source>
        <dbReference type="Proteomes" id="UP001596074"/>
    </source>
</evidence>
<accession>A0ABW1A095</accession>
<keyword evidence="3" id="KW-1185">Reference proteome</keyword>